<evidence type="ECO:0000313" key="2">
    <source>
        <dbReference type="Proteomes" id="UP000800093"/>
    </source>
</evidence>
<accession>A0A9P4K2C9</accession>
<dbReference type="AlphaFoldDB" id="A0A9P4K2C9"/>
<comment type="caution">
    <text evidence="1">The sequence shown here is derived from an EMBL/GenBank/DDBJ whole genome shotgun (WGS) entry which is preliminary data.</text>
</comment>
<dbReference type="Proteomes" id="UP000800093">
    <property type="component" value="Unassembled WGS sequence"/>
</dbReference>
<dbReference type="EMBL" id="ML986690">
    <property type="protein sequence ID" value="KAF2260042.1"/>
    <property type="molecule type" value="Genomic_DNA"/>
</dbReference>
<name>A0A9P4K2C9_9PLEO</name>
<evidence type="ECO:0000313" key="1">
    <source>
        <dbReference type="EMBL" id="KAF2260042.1"/>
    </source>
</evidence>
<proteinExistence type="predicted"/>
<organism evidence="1 2">
    <name type="scientific">Lojkania enalia</name>
    <dbReference type="NCBI Taxonomy" id="147567"/>
    <lineage>
        <taxon>Eukaryota</taxon>
        <taxon>Fungi</taxon>
        <taxon>Dikarya</taxon>
        <taxon>Ascomycota</taxon>
        <taxon>Pezizomycotina</taxon>
        <taxon>Dothideomycetes</taxon>
        <taxon>Pleosporomycetidae</taxon>
        <taxon>Pleosporales</taxon>
        <taxon>Pleosporales incertae sedis</taxon>
        <taxon>Lojkania</taxon>
    </lineage>
</organism>
<gene>
    <name evidence="1" type="ORF">CC78DRAFT_585259</name>
</gene>
<reference evidence="2" key="1">
    <citation type="journal article" date="2020" name="Stud. Mycol.">
        <title>101 Dothideomycetes genomes: A test case for predicting lifestyles and emergence of pathogens.</title>
        <authorList>
            <person name="Haridas S."/>
            <person name="Albert R."/>
            <person name="Binder M."/>
            <person name="Bloem J."/>
            <person name="LaButti K."/>
            <person name="Salamov A."/>
            <person name="Andreopoulos B."/>
            <person name="Baker S."/>
            <person name="Barry K."/>
            <person name="Bills G."/>
            <person name="Bluhm B."/>
            <person name="Cannon C."/>
            <person name="Castanera R."/>
            <person name="Culley D."/>
            <person name="Daum C."/>
            <person name="Ezra D."/>
            <person name="Gonzalez J."/>
            <person name="Henrissat B."/>
            <person name="Kuo A."/>
            <person name="Liang C."/>
            <person name="Lipzen A."/>
            <person name="Lutzoni F."/>
            <person name="Magnuson J."/>
            <person name="Mondo S."/>
            <person name="Nolan M."/>
            <person name="Ohm R."/>
            <person name="Pangilinan J."/>
            <person name="Park H.-J."/>
            <person name="Ramirez L."/>
            <person name="Alfaro M."/>
            <person name="Sun H."/>
            <person name="Tritt A."/>
            <person name="Yoshinaga Y."/>
            <person name="Zwiers L.-H."/>
            <person name="Turgeon B."/>
            <person name="Goodwin S."/>
            <person name="Spatafora J."/>
            <person name="Crous P."/>
            <person name="Grigoriev I."/>
        </authorList>
    </citation>
    <scope>NUCLEOTIDE SEQUENCE [LARGE SCALE GENOMIC DNA]</scope>
    <source>
        <strain evidence="2">CBS 304.66</strain>
    </source>
</reference>
<protein>
    <submittedName>
        <fullName evidence="1">Uncharacterized protein</fullName>
    </submittedName>
</protein>
<sequence length="216" mass="23730">MALAPACCDWLHAESLSNDARRTSLWRGREDESRQSWVELGGRPSCAIQRYCAKCTLFQRPEFGYWQIESRLSSLRPGSGILVVKVSRCPRCLIPMHNDVHSVKSAPRASLNHTNPQTGSLQNSPTLAANPATLQFSRCSILVPCIVHRRASLVHCAGHLQLLSTLTVAAARHRTAYPAPTCLSKLLLNTRPATCSPPVHQDCAVSWSLVKTLSTP</sequence>
<keyword evidence="2" id="KW-1185">Reference proteome</keyword>